<dbReference type="InterPro" id="IPR036291">
    <property type="entry name" value="NAD(P)-bd_dom_sf"/>
</dbReference>
<dbReference type="Pfam" id="PF03721">
    <property type="entry name" value="UDPG_MGDP_dh_N"/>
    <property type="match status" value="1"/>
</dbReference>
<keyword evidence="5 7" id="KW-0520">NAD</keyword>
<feature type="binding site" evidence="8">
    <location>
        <begin position="255"/>
        <end position="259"/>
    </location>
    <ligand>
        <name>substrate</name>
    </ligand>
</feature>
<dbReference type="InterPro" id="IPR014027">
    <property type="entry name" value="UDP-Glc/GDP-Man_DH_C"/>
</dbReference>
<dbReference type="PIRSF" id="PIRSF500134">
    <property type="entry name" value="UDPglc_DH_bac"/>
    <property type="match status" value="1"/>
</dbReference>
<comment type="similarity">
    <text evidence="2 7">Belongs to the UDP-glucose/GDP-mannose dehydrogenase family.</text>
</comment>
<feature type="binding site" evidence="9">
    <location>
        <position position="35"/>
    </location>
    <ligand>
        <name>NAD(+)</name>
        <dbReference type="ChEBI" id="CHEBI:57540"/>
    </ligand>
</feature>
<comment type="pathway">
    <text evidence="1">Nucleotide-sugar biosynthesis; UDP-alpha-D-glucuronate biosynthesis; UDP-alpha-D-glucuronate from UDP-alpha-D-glucose: step 1/1.</text>
</comment>
<evidence type="ECO:0000256" key="8">
    <source>
        <dbReference type="PIRSR" id="PIRSR500134-2"/>
    </source>
</evidence>
<evidence type="ECO:0000256" key="7">
    <source>
        <dbReference type="PIRNR" id="PIRNR000124"/>
    </source>
</evidence>
<evidence type="ECO:0000256" key="4">
    <source>
        <dbReference type="ARBA" id="ARBA00023002"/>
    </source>
</evidence>
<dbReference type="GO" id="GO:0003979">
    <property type="term" value="F:UDP-glucose 6-dehydrogenase activity"/>
    <property type="evidence" value="ECO:0007669"/>
    <property type="project" value="UniProtKB-EC"/>
</dbReference>
<dbReference type="Proteomes" id="UP000176634">
    <property type="component" value="Unassembled WGS sequence"/>
</dbReference>
<dbReference type="PANTHER" id="PTHR43750">
    <property type="entry name" value="UDP-GLUCOSE 6-DEHYDROGENASE TUAD"/>
    <property type="match status" value="1"/>
</dbReference>
<dbReference type="Gene3D" id="3.40.50.720">
    <property type="entry name" value="NAD(P)-binding Rossmann-like Domain"/>
    <property type="match status" value="2"/>
</dbReference>
<dbReference type="GO" id="GO:0051287">
    <property type="term" value="F:NAD binding"/>
    <property type="evidence" value="ECO:0007669"/>
    <property type="project" value="InterPro"/>
</dbReference>
<dbReference type="InterPro" id="IPR017476">
    <property type="entry name" value="UDP-Glc/GDP-Man"/>
</dbReference>
<dbReference type="InterPro" id="IPR001732">
    <property type="entry name" value="UDP-Glc/GDP-Man_DH_N"/>
</dbReference>
<dbReference type="InterPro" id="IPR014026">
    <property type="entry name" value="UDP-Glc/GDP-Man_DH_dimer"/>
</dbReference>
<dbReference type="InterPro" id="IPR028357">
    <property type="entry name" value="UDPglc_DH_bac"/>
</dbReference>
<dbReference type="Pfam" id="PF03720">
    <property type="entry name" value="UDPG_MGDP_dh_C"/>
    <property type="match status" value="1"/>
</dbReference>
<dbReference type="STRING" id="1798705.A2563_04305"/>
<comment type="catalytic activity">
    <reaction evidence="6 7">
        <text>UDP-alpha-D-glucose + 2 NAD(+) + H2O = UDP-alpha-D-glucuronate + 2 NADH + 3 H(+)</text>
        <dbReference type="Rhea" id="RHEA:23596"/>
        <dbReference type="ChEBI" id="CHEBI:15377"/>
        <dbReference type="ChEBI" id="CHEBI:15378"/>
        <dbReference type="ChEBI" id="CHEBI:57540"/>
        <dbReference type="ChEBI" id="CHEBI:57945"/>
        <dbReference type="ChEBI" id="CHEBI:58052"/>
        <dbReference type="ChEBI" id="CHEBI:58885"/>
        <dbReference type="EC" id="1.1.1.22"/>
    </reaction>
</comment>
<keyword evidence="4 7" id="KW-0560">Oxidoreductase</keyword>
<feature type="binding site" evidence="8">
    <location>
        <position position="209"/>
    </location>
    <ligand>
        <name>substrate</name>
    </ligand>
</feature>
<dbReference type="NCBIfam" id="TIGR03026">
    <property type="entry name" value="NDP-sugDHase"/>
    <property type="match status" value="1"/>
</dbReference>
<dbReference type="Gene3D" id="1.20.5.100">
    <property type="entry name" value="Cytochrome c1, transmembrane anchor, C-terminal"/>
    <property type="match status" value="1"/>
</dbReference>
<dbReference type="PANTHER" id="PTHR43750:SF3">
    <property type="entry name" value="UDP-GLUCOSE 6-DEHYDROGENASE TUAD"/>
    <property type="match status" value="1"/>
</dbReference>
<feature type="binding site" evidence="9">
    <location>
        <position position="333"/>
    </location>
    <ligand>
        <name>NAD(+)</name>
        <dbReference type="ChEBI" id="CHEBI:57540"/>
    </ligand>
</feature>
<dbReference type="GO" id="GO:0000271">
    <property type="term" value="P:polysaccharide biosynthetic process"/>
    <property type="evidence" value="ECO:0007669"/>
    <property type="project" value="InterPro"/>
</dbReference>
<gene>
    <name evidence="11" type="ORF">A2563_04305</name>
</gene>
<dbReference type="AlphaFoldDB" id="A0A1F6P9Z6"/>
<evidence type="ECO:0000313" key="12">
    <source>
        <dbReference type="Proteomes" id="UP000176634"/>
    </source>
</evidence>
<evidence type="ECO:0000256" key="1">
    <source>
        <dbReference type="ARBA" id="ARBA00004701"/>
    </source>
</evidence>
<evidence type="ECO:0000256" key="3">
    <source>
        <dbReference type="ARBA" id="ARBA00012954"/>
    </source>
</evidence>
<reference evidence="11 12" key="1">
    <citation type="journal article" date="2016" name="Nat. Commun.">
        <title>Thousands of microbial genomes shed light on interconnected biogeochemical processes in an aquifer system.</title>
        <authorList>
            <person name="Anantharaman K."/>
            <person name="Brown C.T."/>
            <person name="Hug L.A."/>
            <person name="Sharon I."/>
            <person name="Castelle C.J."/>
            <person name="Probst A.J."/>
            <person name="Thomas B.C."/>
            <person name="Singh A."/>
            <person name="Wilkins M.J."/>
            <person name="Karaoz U."/>
            <person name="Brodie E.L."/>
            <person name="Williams K.H."/>
            <person name="Hubbard S.S."/>
            <person name="Banfield J.F."/>
        </authorList>
    </citation>
    <scope>NUCLEOTIDE SEQUENCE [LARGE SCALE GENOMIC DNA]</scope>
</reference>
<dbReference type="PIRSF" id="PIRSF000124">
    <property type="entry name" value="UDPglc_GDPman_dh"/>
    <property type="match status" value="1"/>
</dbReference>
<dbReference type="SUPFAM" id="SSF52413">
    <property type="entry name" value="UDP-glucose/GDP-mannose dehydrogenase C-terminal domain"/>
    <property type="match status" value="1"/>
</dbReference>
<comment type="caution">
    <text evidence="11">The sequence shown here is derived from an EMBL/GenBank/DDBJ whole genome shotgun (WGS) entry which is preliminary data.</text>
</comment>
<organism evidence="11 12">
    <name type="scientific">Candidatus Magasanikbacteria bacterium RIFOXYD1_FULL_40_23</name>
    <dbReference type="NCBI Taxonomy" id="1798705"/>
    <lineage>
        <taxon>Bacteria</taxon>
        <taxon>Candidatus Magasanikiibacteriota</taxon>
    </lineage>
</organism>
<evidence type="ECO:0000313" key="11">
    <source>
        <dbReference type="EMBL" id="OGH92860.1"/>
    </source>
</evidence>
<evidence type="ECO:0000256" key="6">
    <source>
        <dbReference type="ARBA" id="ARBA00047473"/>
    </source>
</evidence>
<accession>A0A1F6P9Z6</accession>
<evidence type="ECO:0000256" key="9">
    <source>
        <dbReference type="PIRSR" id="PIRSR500134-3"/>
    </source>
</evidence>
<dbReference type="EC" id="1.1.1.22" evidence="3 7"/>
<name>A0A1F6P9Z6_9BACT</name>
<dbReference type="SUPFAM" id="SSF51735">
    <property type="entry name" value="NAD(P)-binding Rossmann-fold domains"/>
    <property type="match status" value="1"/>
</dbReference>
<dbReference type="InterPro" id="IPR008927">
    <property type="entry name" value="6-PGluconate_DH-like_C_sf"/>
</dbReference>
<dbReference type="InterPro" id="IPR036220">
    <property type="entry name" value="UDP-Glc/GDP-Man_DH_C_sf"/>
</dbReference>
<feature type="binding site" evidence="8">
    <location>
        <position position="326"/>
    </location>
    <ligand>
        <name>substrate</name>
    </ligand>
</feature>
<dbReference type="UniPathway" id="UPA00038">
    <property type="reaction ID" value="UER00491"/>
</dbReference>
<evidence type="ECO:0000256" key="2">
    <source>
        <dbReference type="ARBA" id="ARBA00006601"/>
    </source>
</evidence>
<dbReference type="SUPFAM" id="SSF48179">
    <property type="entry name" value="6-phosphogluconate dehydrogenase C-terminal domain-like"/>
    <property type="match status" value="1"/>
</dbReference>
<sequence>MGKDSAKVAVIGLWHLGCTASAGLAEAGYVVTGVDFDKKIVNDLAEQSAPPLFEPGLVDLIKKNKDAGRLNFTADFKSALQGKKFVVIGFDTPVNDNDYPDPKVIYKACEEIAKFADDNCFVIIMSQVPVGSCREMKKLILKRRPGMKCNIVYNPENLQLGQSIKRFLEPDRVIIGLENESARQSVEGFFQAIGGQKLYMDLESAEMVKHATNTFLAMSISFINEIADFCEITGADIRRVVEGLKADARIGARAFLSPGIGYAGGTLGRDIAVLRDLAKSKKLKTHIIGAVREVNRSRQKKIIEKIKGIIGSLRNKKVAILGLTYKPGTSTLRRSMSLEIAQKLLAVGVKIKAYDPKIITPIKGLSKMKVCLDPYQAILGADVILLATDWPEFKELDFVKIKKIANRAIVVDCKNFLSPEVIKNHGFSYYGIGFNLE</sequence>
<protein>
    <recommendedName>
        <fullName evidence="3 7">UDP-glucose 6-dehydrogenase</fullName>
        <ecNumber evidence="3 7">1.1.1.22</ecNumber>
    </recommendedName>
</protein>
<feature type="domain" description="UDP-glucose/GDP-mannose dehydrogenase C-terminal" evidence="10">
    <location>
        <begin position="319"/>
        <end position="419"/>
    </location>
</feature>
<dbReference type="EMBL" id="MFRA01000005">
    <property type="protein sequence ID" value="OGH92860.1"/>
    <property type="molecule type" value="Genomic_DNA"/>
</dbReference>
<proteinExistence type="inferred from homology"/>
<feature type="binding site" evidence="9">
    <location>
        <position position="92"/>
    </location>
    <ligand>
        <name>NAD(+)</name>
        <dbReference type="ChEBI" id="CHEBI:57540"/>
    </ligand>
</feature>
<evidence type="ECO:0000256" key="5">
    <source>
        <dbReference type="ARBA" id="ARBA00023027"/>
    </source>
</evidence>
<dbReference type="SMART" id="SM00984">
    <property type="entry name" value="UDPG_MGDP_dh_C"/>
    <property type="match status" value="1"/>
</dbReference>
<evidence type="ECO:0000259" key="10">
    <source>
        <dbReference type="SMART" id="SM00984"/>
    </source>
</evidence>
<dbReference type="GO" id="GO:0006065">
    <property type="term" value="P:UDP-glucuronate biosynthetic process"/>
    <property type="evidence" value="ECO:0007669"/>
    <property type="project" value="UniProtKB-UniPathway"/>
</dbReference>
<dbReference type="Pfam" id="PF00984">
    <property type="entry name" value="UDPG_MGDP_dh"/>
    <property type="match status" value="1"/>
</dbReference>